<dbReference type="GO" id="GO:0046983">
    <property type="term" value="F:protein dimerization activity"/>
    <property type="evidence" value="ECO:0007669"/>
    <property type="project" value="InterPro"/>
</dbReference>
<dbReference type="PANTHER" id="PTHR47611:SF1">
    <property type="entry name" value="CCHC-TYPE DOMAIN-CONTAINING PROTEIN"/>
    <property type="match status" value="1"/>
</dbReference>
<feature type="domain" description="HAT C-terminal dimerisation" evidence="1">
    <location>
        <begin position="155"/>
        <end position="219"/>
    </location>
</feature>
<dbReference type="HOGENOM" id="CLU_009123_6_1_1"/>
<dbReference type="Pfam" id="PF05699">
    <property type="entry name" value="Dimer_Tnp_hAT"/>
    <property type="match status" value="1"/>
</dbReference>
<dbReference type="SUPFAM" id="SSF53098">
    <property type="entry name" value="Ribonuclease H-like"/>
    <property type="match status" value="1"/>
</dbReference>
<accession>A0A0C9U653</accession>
<dbReference type="InterPro" id="IPR008906">
    <property type="entry name" value="HATC_C_dom"/>
</dbReference>
<evidence type="ECO:0000313" key="3">
    <source>
        <dbReference type="Proteomes" id="UP000054279"/>
    </source>
</evidence>
<evidence type="ECO:0000259" key="1">
    <source>
        <dbReference type="Pfam" id="PF05699"/>
    </source>
</evidence>
<dbReference type="EMBL" id="KN837276">
    <property type="protein sequence ID" value="KIJ29769.1"/>
    <property type="molecule type" value="Genomic_DNA"/>
</dbReference>
<reference evidence="2 3" key="1">
    <citation type="submission" date="2014-06" db="EMBL/GenBank/DDBJ databases">
        <title>Evolutionary Origins and Diversification of the Mycorrhizal Mutualists.</title>
        <authorList>
            <consortium name="DOE Joint Genome Institute"/>
            <consortium name="Mycorrhizal Genomics Consortium"/>
            <person name="Kohler A."/>
            <person name="Kuo A."/>
            <person name="Nagy L.G."/>
            <person name="Floudas D."/>
            <person name="Copeland A."/>
            <person name="Barry K.W."/>
            <person name="Cichocki N."/>
            <person name="Veneault-Fourrey C."/>
            <person name="LaButti K."/>
            <person name="Lindquist E.A."/>
            <person name="Lipzen A."/>
            <person name="Lundell T."/>
            <person name="Morin E."/>
            <person name="Murat C."/>
            <person name="Riley R."/>
            <person name="Ohm R."/>
            <person name="Sun H."/>
            <person name="Tunlid A."/>
            <person name="Henrissat B."/>
            <person name="Grigoriev I.V."/>
            <person name="Hibbett D.S."/>
            <person name="Martin F."/>
        </authorList>
    </citation>
    <scope>NUCLEOTIDE SEQUENCE [LARGE SCALE GENOMIC DNA]</scope>
    <source>
        <strain evidence="2 3">SS14</strain>
    </source>
</reference>
<dbReference type="InterPro" id="IPR012337">
    <property type="entry name" value="RNaseH-like_sf"/>
</dbReference>
<organism evidence="2 3">
    <name type="scientific">Sphaerobolus stellatus (strain SS14)</name>
    <dbReference type="NCBI Taxonomy" id="990650"/>
    <lineage>
        <taxon>Eukaryota</taxon>
        <taxon>Fungi</taxon>
        <taxon>Dikarya</taxon>
        <taxon>Basidiomycota</taxon>
        <taxon>Agaricomycotina</taxon>
        <taxon>Agaricomycetes</taxon>
        <taxon>Phallomycetidae</taxon>
        <taxon>Geastrales</taxon>
        <taxon>Sphaerobolaceae</taxon>
        <taxon>Sphaerobolus</taxon>
    </lineage>
</organism>
<keyword evidence="3" id="KW-1185">Reference proteome</keyword>
<dbReference type="AlphaFoldDB" id="A0A0C9U653"/>
<protein>
    <submittedName>
        <fullName evidence="2">Unplaced genomic scaffold SPHSTscaffold_201, whole genome shotgun sequence</fullName>
    </submittedName>
</protein>
<gene>
    <name evidence="2" type="ORF">M422DRAFT_784217</name>
</gene>
<dbReference type="OrthoDB" id="3262464at2759"/>
<name>A0A0C9U653_SPHS4</name>
<evidence type="ECO:0000313" key="2">
    <source>
        <dbReference type="EMBL" id="KIJ29769.1"/>
    </source>
</evidence>
<proteinExistence type="predicted"/>
<sequence length="317" mass="36718">MPMMSLLVPFFDGLISTWQRMRRNPAYSYLADMLDAGIDKLVEQLAQYRFSKAAILCILLNPPLGWQWLEANWPSHRVEAAKEIIIKTLKEYDIAVHNNLPAATPALKEDDAHRAAYLLFSTDISSAQQTSNSLPSVQTEFSTYCHLSNRPPLGVDLIEWWQDHQKAYPRLFRMSMDYLPAQASSVPAERVFSSSAETDTRRRNHLSPYLMEQLQMLKFMLKKARLDFTAVWRFEVEDAELENEWIDRSVSIGSDDAEKAFYSLLDLLEQEADEETAETPDKEYQYAAGNYRDYEDDEVIHFDDDSAEYSDEWVEEP</sequence>
<dbReference type="PANTHER" id="PTHR47611">
    <property type="entry name" value="HAT DIMERISATION DOMAIN, C-TERMINAL"/>
    <property type="match status" value="1"/>
</dbReference>
<dbReference type="Proteomes" id="UP000054279">
    <property type="component" value="Unassembled WGS sequence"/>
</dbReference>